<evidence type="ECO:0000313" key="1">
    <source>
        <dbReference type="EMBL" id="QDZ07481.1"/>
    </source>
</evidence>
<sequence>MATALYSETITASPIVASIERKAREDANIRANAAALAKVCARIAESAAPADFLATHDGIVFLNSVHAMTGLDAVYDLARDCEHEMRADSDRRFAAGFLDAAE</sequence>
<dbReference type="Proteomes" id="UP000315673">
    <property type="component" value="Chromosome"/>
</dbReference>
<dbReference type="EMBL" id="CP042306">
    <property type="protein sequence ID" value="QDZ07481.1"/>
    <property type="molecule type" value="Genomic_DNA"/>
</dbReference>
<protein>
    <submittedName>
        <fullName evidence="1">Uncharacterized protein</fullName>
    </submittedName>
</protein>
<dbReference type="AlphaFoldDB" id="A0A5B8LHG5"/>
<accession>A0A5B8LHG5</accession>
<proteinExistence type="predicted"/>
<organism evidence="1 2">
    <name type="scientific">Sphingomonas panacisoli</name>
    <dbReference type="NCBI Taxonomy" id="1813879"/>
    <lineage>
        <taxon>Bacteria</taxon>
        <taxon>Pseudomonadati</taxon>
        <taxon>Pseudomonadota</taxon>
        <taxon>Alphaproteobacteria</taxon>
        <taxon>Sphingomonadales</taxon>
        <taxon>Sphingomonadaceae</taxon>
        <taxon>Sphingomonas</taxon>
    </lineage>
</organism>
<name>A0A5B8LHG5_9SPHN</name>
<evidence type="ECO:0000313" key="2">
    <source>
        <dbReference type="Proteomes" id="UP000315673"/>
    </source>
</evidence>
<dbReference type="KEGG" id="spai:FPZ24_08285"/>
<dbReference type="RefSeq" id="WP_146570969.1">
    <property type="nucleotide sequence ID" value="NZ_CP042306.1"/>
</dbReference>
<gene>
    <name evidence="1" type="ORF">FPZ24_08285</name>
</gene>
<keyword evidence="2" id="KW-1185">Reference proteome</keyword>
<reference evidence="1 2" key="1">
    <citation type="submission" date="2019-07" db="EMBL/GenBank/DDBJ databases">
        <title>Full genome sequence of Sphingomonas sp. 4R-6-7(HKS19).</title>
        <authorList>
            <person name="Im W.-T."/>
        </authorList>
    </citation>
    <scope>NUCLEOTIDE SEQUENCE [LARGE SCALE GENOMIC DNA]</scope>
    <source>
        <strain evidence="1 2">HKS19</strain>
    </source>
</reference>